<comment type="function">
    <text evidence="8">Toxic component of a toxin-antitoxin (TA) system. An RNase.</text>
</comment>
<dbReference type="AlphaFoldDB" id="A0A848F6S1"/>
<dbReference type="InterPro" id="IPR050556">
    <property type="entry name" value="Type_II_TA_system_RNase"/>
</dbReference>
<evidence type="ECO:0000313" key="10">
    <source>
        <dbReference type="EMBL" id="NML14043.1"/>
    </source>
</evidence>
<reference evidence="10 11" key="1">
    <citation type="submission" date="2020-04" db="EMBL/GenBank/DDBJ databases">
        <title>Azohydromonas sp. isolated from soil.</title>
        <authorList>
            <person name="Dahal R.H."/>
        </authorList>
    </citation>
    <scope>NUCLEOTIDE SEQUENCE [LARGE SCALE GENOMIC DNA]</scope>
    <source>
        <strain evidence="10 11">G-1-1-14</strain>
    </source>
</reference>
<keyword evidence="11" id="KW-1185">Reference proteome</keyword>
<feature type="binding site" evidence="8">
    <location>
        <position position="5"/>
    </location>
    <ligand>
        <name>Mg(2+)</name>
        <dbReference type="ChEBI" id="CHEBI:18420"/>
    </ligand>
</feature>
<gene>
    <name evidence="8" type="primary">vapC</name>
    <name evidence="10" type="ORF">HHL10_03480</name>
</gene>
<evidence type="ECO:0000256" key="5">
    <source>
        <dbReference type="ARBA" id="ARBA00022801"/>
    </source>
</evidence>
<dbReference type="EMBL" id="JABBFW010000002">
    <property type="protein sequence ID" value="NML14043.1"/>
    <property type="molecule type" value="Genomic_DNA"/>
</dbReference>
<dbReference type="CDD" id="cd09881">
    <property type="entry name" value="PIN_VapC4-5_FitB-like"/>
    <property type="match status" value="1"/>
</dbReference>
<keyword evidence="6 8" id="KW-0460">Magnesium</keyword>
<dbReference type="PANTHER" id="PTHR33653">
    <property type="entry name" value="RIBONUCLEASE VAPC2"/>
    <property type="match status" value="1"/>
</dbReference>
<dbReference type="Pfam" id="PF01850">
    <property type="entry name" value="PIN"/>
    <property type="match status" value="1"/>
</dbReference>
<dbReference type="Gene3D" id="3.40.50.1010">
    <property type="entry name" value="5'-nuclease"/>
    <property type="match status" value="1"/>
</dbReference>
<evidence type="ECO:0000256" key="4">
    <source>
        <dbReference type="ARBA" id="ARBA00022723"/>
    </source>
</evidence>
<keyword evidence="4 8" id="KW-0479">Metal-binding</keyword>
<dbReference type="GO" id="GO:0000287">
    <property type="term" value="F:magnesium ion binding"/>
    <property type="evidence" value="ECO:0007669"/>
    <property type="project" value="UniProtKB-UniRule"/>
</dbReference>
<comment type="similarity">
    <text evidence="7 8">Belongs to the PINc/VapC protein family.</text>
</comment>
<evidence type="ECO:0000256" key="7">
    <source>
        <dbReference type="ARBA" id="ARBA00038093"/>
    </source>
</evidence>
<organism evidence="10 11">
    <name type="scientific">Azohydromonas caseinilytica</name>
    <dbReference type="NCBI Taxonomy" id="2728836"/>
    <lineage>
        <taxon>Bacteria</taxon>
        <taxon>Pseudomonadati</taxon>
        <taxon>Pseudomonadota</taxon>
        <taxon>Betaproteobacteria</taxon>
        <taxon>Burkholderiales</taxon>
        <taxon>Sphaerotilaceae</taxon>
        <taxon>Azohydromonas</taxon>
    </lineage>
</organism>
<evidence type="ECO:0000256" key="2">
    <source>
        <dbReference type="ARBA" id="ARBA00022649"/>
    </source>
</evidence>
<name>A0A848F6S1_9BURK</name>
<sequence>MRLLDTNIRVYIIRRRPPKVYEQLARVEAEGVALSVITALELQVGAVRASAHQYATLIGEFLNAFDVLPLDAAVREVYARERVALERAGQMIGPLDMLIAAHALALDATLVTNNLREFSRIPGLKLENWAEGT</sequence>
<dbReference type="GO" id="GO:0004540">
    <property type="term" value="F:RNA nuclease activity"/>
    <property type="evidence" value="ECO:0007669"/>
    <property type="project" value="InterPro"/>
</dbReference>
<dbReference type="InterPro" id="IPR022907">
    <property type="entry name" value="VapC_family"/>
</dbReference>
<dbReference type="HAMAP" id="MF_00265">
    <property type="entry name" value="VapC_Nob1"/>
    <property type="match status" value="1"/>
</dbReference>
<keyword evidence="8" id="KW-0800">Toxin</keyword>
<dbReference type="RefSeq" id="WP_169158964.1">
    <property type="nucleotide sequence ID" value="NZ_JABBFW010000002.1"/>
</dbReference>
<feature type="domain" description="PIN" evidence="9">
    <location>
        <begin position="3"/>
        <end position="123"/>
    </location>
</feature>
<dbReference type="InterPro" id="IPR029060">
    <property type="entry name" value="PIN-like_dom_sf"/>
</dbReference>
<accession>A0A848F6S1</accession>
<proteinExistence type="inferred from homology"/>
<evidence type="ECO:0000259" key="9">
    <source>
        <dbReference type="Pfam" id="PF01850"/>
    </source>
</evidence>
<dbReference type="GO" id="GO:0016787">
    <property type="term" value="F:hydrolase activity"/>
    <property type="evidence" value="ECO:0007669"/>
    <property type="project" value="UniProtKB-KW"/>
</dbReference>
<comment type="cofactor">
    <cofactor evidence="1 8">
        <name>Mg(2+)</name>
        <dbReference type="ChEBI" id="CHEBI:18420"/>
    </cofactor>
</comment>
<evidence type="ECO:0000313" key="11">
    <source>
        <dbReference type="Proteomes" id="UP000574067"/>
    </source>
</evidence>
<dbReference type="Proteomes" id="UP000574067">
    <property type="component" value="Unassembled WGS sequence"/>
</dbReference>
<dbReference type="InterPro" id="IPR002716">
    <property type="entry name" value="PIN_dom"/>
</dbReference>
<evidence type="ECO:0000256" key="6">
    <source>
        <dbReference type="ARBA" id="ARBA00022842"/>
    </source>
</evidence>
<evidence type="ECO:0000256" key="8">
    <source>
        <dbReference type="HAMAP-Rule" id="MF_00265"/>
    </source>
</evidence>
<dbReference type="GO" id="GO:0090729">
    <property type="term" value="F:toxin activity"/>
    <property type="evidence" value="ECO:0007669"/>
    <property type="project" value="UniProtKB-KW"/>
</dbReference>
<keyword evidence="5 8" id="KW-0378">Hydrolase</keyword>
<keyword evidence="3 8" id="KW-0540">Nuclease</keyword>
<dbReference type="PANTHER" id="PTHR33653:SF1">
    <property type="entry name" value="RIBONUCLEASE VAPC2"/>
    <property type="match status" value="1"/>
</dbReference>
<keyword evidence="2 8" id="KW-1277">Toxin-antitoxin system</keyword>
<protein>
    <recommendedName>
        <fullName evidence="8">Ribonuclease VapC</fullName>
        <shortName evidence="8">RNase VapC</shortName>
        <ecNumber evidence="8">3.1.-.-</ecNumber>
    </recommendedName>
    <alternativeName>
        <fullName evidence="8">Toxin VapC</fullName>
    </alternativeName>
</protein>
<evidence type="ECO:0000256" key="3">
    <source>
        <dbReference type="ARBA" id="ARBA00022722"/>
    </source>
</evidence>
<dbReference type="EC" id="3.1.-.-" evidence="8"/>
<dbReference type="SUPFAM" id="SSF88723">
    <property type="entry name" value="PIN domain-like"/>
    <property type="match status" value="1"/>
</dbReference>
<evidence type="ECO:0000256" key="1">
    <source>
        <dbReference type="ARBA" id="ARBA00001946"/>
    </source>
</evidence>
<feature type="binding site" evidence="8">
    <location>
        <position position="96"/>
    </location>
    <ligand>
        <name>Mg(2+)</name>
        <dbReference type="ChEBI" id="CHEBI:18420"/>
    </ligand>
</feature>
<comment type="caution">
    <text evidence="10">The sequence shown here is derived from an EMBL/GenBank/DDBJ whole genome shotgun (WGS) entry which is preliminary data.</text>
</comment>